<dbReference type="GeneID" id="136808539"/>
<evidence type="ECO:0000256" key="19">
    <source>
        <dbReference type="SAM" id="Phobius"/>
    </source>
</evidence>
<feature type="transmembrane region" description="Helical" evidence="19">
    <location>
        <begin position="422"/>
        <end position="444"/>
    </location>
</feature>
<feature type="transmembrane region" description="Helical" evidence="19">
    <location>
        <begin position="384"/>
        <end position="410"/>
    </location>
</feature>
<dbReference type="GO" id="GO:0016020">
    <property type="term" value="C:membrane"/>
    <property type="evidence" value="ECO:0007669"/>
    <property type="project" value="UniProtKB-SubCell"/>
</dbReference>
<comment type="catalytic activity">
    <reaction evidence="5">
        <text>L-alpha-aminoacyl-L-histidine(out) = L-alpha-aminoacyl-L-histidine(in)</text>
        <dbReference type="Rhea" id="RHEA:79375"/>
        <dbReference type="ChEBI" id="CHEBI:229967"/>
    </reaction>
</comment>
<feature type="transmembrane region" description="Helical" evidence="19">
    <location>
        <begin position="21"/>
        <end position="40"/>
    </location>
</feature>
<dbReference type="OrthoDB" id="424834at2759"/>
<comment type="catalytic activity">
    <reaction evidence="8">
        <text>L-aspartyl-L-lysine(out) = L-aspartyl-L-lysine(in)</text>
        <dbReference type="Rhea" id="RHEA:79411"/>
        <dbReference type="ChEBI" id="CHEBI:229953"/>
    </reaction>
</comment>
<comment type="function">
    <text evidence="17">Lysosomal dipeptide uniporter that selectively exports lysine, arginine or histidine-containing dipeptides with a net positive charge from the lysosome lumen into the cytosol. Could play a role in a specific type of protein O-glycosylation indirectly regulating macrophages migration and tissue invasion. Also essential for liver homeostasis.</text>
</comment>
<evidence type="ECO:0000256" key="3">
    <source>
        <dbReference type="ARBA" id="ARBA00044878"/>
    </source>
</evidence>
<feature type="transmembrane region" description="Helical" evidence="19">
    <location>
        <begin position="206"/>
        <end position="228"/>
    </location>
</feature>
<protein>
    <recommendedName>
        <fullName evidence="15">Lysosomal dipeptide transporter MFSD1</fullName>
    </recommendedName>
    <alternativeName>
        <fullName evidence="16">Major facilitator superfamily domain-containing protein 1</fullName>
    </alternativeName>
</protein>
<dbReference type="InterPro" id="IPR020846">
    <property type="entry name" value="MFS_dom"/>
</dbReference>
<feature type="transmembrane region" description="Helical" evidence="19">
    <location>
        <begin position="138"/>
        <end position="161"/>
    </location>
</feature>
<name>A0A7M5XIC7_9CNID</name>
<dbReference type="AlphaFoldDB" id="A0A7M5XIC7"/>
<feature type="transmembrane region" description="Helical" evidence="19">
    <location>
        <begin position="110"/>
        <end position="132"/>
    </location>
</feature>
<evidence type="ECO:0000256" key="1">
    <source>
        <dbReference type="ARBA" id="ARBA00004141"/>
    </source>
</evidence>
<evidence type="ECO:0000256" key="6">
    <source>
        <dbReference type="ARBA" id="ARBA00044891"/>
    </source>
</evidence>
<evidence type="ECO:0000256" key="7">
    <source>
        <dbReference type="ARBA" id="ARBA00044893"/>
    </source>
</evidence>
<keyword evidence="22" id="KW-1185">Reference proteome</keyword>
<comment type="catalytic activity">
    <reaction evidence="3">
        <text>L-histidyl-glycine(out) = L-histidyl-glycine(in)</text>
        <dbReference type="Rhea" id="RHEA:79395"/>
        <dbReference type="ChEBI" id="CHEBI:229957"/>
    </reaction>
</comment>
<evidence type="ECO:0000256" key="18">
    <source>
        <dbReference type="ARBA" id="ARBA00046376"/>
    </source>
</evidence>
<evidence type="ECO:0000256" key="11">
    <source>
        <dbReference type="ARBA" id="ARBA00044903"/>
    </source>
</evidence>
<evidence type="ECO:0000256" key="9">
    <source>
        <dbReference type="ARBA" id="ARBA00044899"/>
    </source>
</evidence>
<evidence type="ECO:0000256" key="8">
    <source>
        <dbReference type="ARBA" id="ARBA00044898"/>
    </source>
</evidence>
<dbReference type="InterPro" id="IPR036259">
    <property type="entry name" value="MFS_trans_sf"/>
</dbReference>
<comment type="subcellular location">
    <subcellularLocation>
        <location evidence="1">Membrane</location>
        <topology evidence="1">Multi-pass membrane protein</topology>
    </subcellularLocation>
</comment>
<dbReference type="Gene3D" id="1.20.1250.20">
    <property type="entry name" value="MFS general substrate transporter like domains"/>
    <property type="match status" value="1"/>
</dbReference>
<evidence type="ECO:0000259" key="20">
    <source>
        <dbReference type="PROSITE" id="PS50850"/>
    </source>
</evidence>
<proteinExistence type="predicted"/>
<dbReference type="RefSeq" id="XP_066921168.1">
    <property type="nucleotide sequence ID" value="XM_067065067.1"/>
</dbReference>
<dbReference type="InterPro" id="IPR011701">
    <property type="entry name" value="MFS"/>
</dbReference>
<feature type="transmembrane region" description="Helical" evidence="19">
    <location>
        <begin position="354"/>
        <end position="372"/>
    </location>
</feature>
<dbReference type="EnsemblMetazoa" id="CLYHEMT023764.1">
    <property type="protein sequence ID" value="CLYHEMP023764.1"/>
    <property type="gene ID" value="CLYHEMG023764"/>
</dbReference>
<feature type="transmembrane region" description="Helical" evidence="19">
    <location>
        <begin position="301"/>
        <end position="322"/>
    </location>
</feature>
<comment type="catalytic activity">
    <reaction evidence="13">
        <text>L-alanyl-L-lysine(out) = L-alanyl-L-lysine(in)</text>
        <dbReference type="Rhea" id="RHEA:79415"/>
        <dbReference type="ChEBI" id="CHEBI:192470"/>
    </reaction>
</comment>
<evidence type="ECO:0000256" key="13">
    <source>
        <dbReference type="ARBA" id="ARBA00044919"/>
    </source>
</evidence>
<comment type="catalytic activity">
    <reaction evidence="7">
        <text>L-alpha-aminoacyl-L-lysine(out) = L-alpha-aminoacyl-L-lysine(in)</text>
        <dbReference type="Rhea" id="RHEA:79383"/>
        <dbReference type="ChEBI" id="CHEBI:229966"/>
    </reaction>
</comment>
<comment type="catalytic activity">
    <reaction evidence="6">
        <text>L-lysyl-L-alpha-amino acid(out) = L-lysyl-L-alpha-amino acid(in)</text>
        <dbReference type="Rhea" id="RHEA:79387"/>
        <dbReference type="ChEBI" id="CHEBI:229965"/>
    </reaction>
</comment>
<feature type="domain" description="Major facilitator superfamily (MFS) profile" evidence="20">
    <location>
        <begin position="24"/>
        <end position="449"/>
    </location>
</feature>
<feature type="transmembrane region" description="Helical" evidence="19">
    <location>
        <begin position="329"/>
        <end position="348"/>
    </location>
</feature>
<evidence type="ECO:0000256" key="10">
    <source>
        <dbReference type="ARBA" id="ARBA00044900"/>
    </source>
</evidence>
<evidence type="ECO:0000256" key="5">
    <source>
        <dbReference type="ARBA" id="ARBA00044884"/>
    </source>
</evidence>
<dbReference type="InterPro" id="IPR052187">
    <property type="entry name" value="MFSD1"/>
</dbReference>
<keyword evidence="19" id="KW-1133">Transmembrane helix</keyword>
<comment type="catalytic activity">
    <reaction evidence="11">
        <text>L-arginyl-glycine(out) = L-arginyl-glycine(in)</text>
        <dbReference type="Rhea" id="RHEA:79391"/>
        <dbReference type="ChEBI" id="CHEBI:229955"/>
    </reaction>
</comment>
<accession>A0A7M5XIC7</accession>
<comment type="catalytic activity">
    <reaction evidence="14">
        <text>L-lysyl-glycine(out) = L-lysyl-glycine(in)</text>
        <dbReference type="Rhea" id="RHEA:79407"/>
        <dbReference type="ChEBI" id="CHEBI:191202"/>
    </reaction>
</comment>
<evidence type="ECO:0000313" key="22">
    <source>
        <dbReference type="Proteomes" id="UP000594262"/>
    </source>
</evidence>
<comment type="catalytic activity">
    <reaction evidence="12">
        <text>L-histidyl-L-alpha-amino acid(out) = L-histidyl-L-alpha-amino acid(in)</text>
        <dbReference type="Rhea" id="RHEA:79379"/>
        <dbReference type="ChEBI" id="CHEBI:229964"/>
    </reaction>
</comment>
<dbReference type="Proteomes" id="UP000594262">
    <property type="component" value="Unplaced"/>
</dbReference>
<dbReference type="GO" id="GO:0022857">
    <property type="term" value="F:transmembrane transporter activity"/>
    <property type="evidence" value="ECO:0007669"/>
    <property type="project" value="InterPro"/>
</dbReference>
<dbReference type="PANTHER" id="PTHR23512">
    <property type="entry name" value="MAJOR FACILITATOR SUPERFAMILY DOMAIN-CONTAINING PROTEIN 1"/>
    <property type="match status" value="1"/>
</dbReference>
<sequence length="486" mass="53568">MAEEINFAGESAHWCLNANKGYYRFLVLFFNCLLTFGSYFCFDMPSVLQDSFTGTYGINCTTNSHNVTKCEEHLGMTETEYNLLYTVYAWMNALVVIGSGIFIDKVGQRVGAVFFSALCVVGSAIFASGYFLKGRGSMLVLFLTGRLLFGAGNGSLTIAQNRISAYWFEGKELAFAFGATLSFSRLGSILNFFLTKDFSQTYGLKWTLWGGVFLCILGFGGALVLYVLDKNGMEQIAQQREPGAKKSRKMKVGDIRHLSLQFVLLAVTTMSFYNTVFPFVADASQFIREKYHYSDDSEMPSYYAGSVYDVSLVATPILGIIVDYLGYRGLLAFVCAIFTIPVYLILAFTTWHPLYGTVLLGLTYSAAATSLWPSAPLVVNPGVLGTALGLMTSLQMIGIGVCSLVVGAILDKLKTNDHKWEYVMIFLLANAVLCVISALFLNIVDWRRSGILNKTRKRNSQKMKKLTDSREALVGDAAEGDGDSIN</sequence>
<comment type="subunit">
    <text evidence="18">Homodimer. Interacts with lysosomal protein GLMP (via lumenal domain); the interaction starts while both proteins are still in the endoplasmic reticulum and is required for stabilization of MFSD1 in lysosomes but has no direct effect on its targeting to lysosomes or transporter activity.</text>
</comment>
<evidence type="ECO:0000313" key="21">
    <source>
        <dbReference type="EnsemblMetazoa" id="CLYHEMP023764.1"/>
    </source>
</evidence>
<evidence type="ECO:0000256" key="4">
    <source>
        <dbReference type="ARBA" id="ARBA00044881"/>
    </source>
</evidence>
<evidence type="ECO:0000256" key="2">
    <source>
        <dbReference type="ARBA" id="ARBA00044876"/>
    </source>
</evidence>
<dbReference type="PROSITE" id="PS50850">
    <property type="entry name" value="MFS"/>
    <property type="match status" value="1"/>
</dbReference>
<evidence type="ECO:0000256" key="17">
    <source>
        <dbReference type="ARBA" id="ARBA00045709"/>
    </source>
</evidence>
<dbReference type="PANTHER" id="PTHR23512:SF5">
    <property type="entry name" value="MAJOR FACILITATOR SUPERFAMILY DOMAIN-CONTAINING PROTEIN 1"/>
    <property type="match status" value="1"/>
</dbReference>
<keyword evidence="19" id="KW-0812">Transmembrane</keyword>
<comment type="catalytic activity">
    <reaction evidence="4">
        <text>L-alpha-aminoacyl-L-arginine(out) = L-alpha-aminoacyl-L-arginine(in)</text>
        <dbReference type="Rhea" id="RHEA:79367"/>
        <dbReference type="ChEBI" id="CHEBI:229968"/>
    </reaction>
</comment>
<evidence type="ECO:0000256" key="12">
    <source>
        <dbReference type="ARBA" id="ARBA00044912"/>
    </source>
</evidence>
<comment type="catalytic activity">
    <reaction evidence="10">
        <text>L-lysyl-L-lysine(out) = L-lysyl-L-lysine(in)</text>
        <dbReference type="Rhea" id="RHEA:79403"/>
        <dbReference type="ChEBI" id="CHEBI:229956"/>
    </reaction>
</comment>
<dbReference type="SUPFAM" id="SSF103473">
    <property type="entry name" value="MFS general substrate transporter"/>
    <property type="match status" value="1"/>
</dbReference>
<feature type="transmembrane region" description="Helical" evidence="19">
    <location>
        <begin position="258"/>
        <end position="281"/>
    </location>
</feature>
<keyword evidence="19" id="KW-0472">Membrane</keyword>
<comment type="catalytic activity">
    <reaction evidence="2">
        <text>L-lysyl-L-alanine(out) = L-lysyl-L-alanine(in)</text>
        <dbReference type="Rhea" id="RHEA:79399"/>
        <dbReference type="ChEBI" id="CHEBI:229954"/>
    </reaction>
</comment>
<evidence type="ECO:0000256" key="15">
    <source>
        <dbReference type="ARBA" id="ARBA00044985"/>
    </source>
</evidence>
<feature type="transmembrane region" description="Helical" evidence="19">
    <location>
        <begin position="83"/>
        <end position="103"/>
    </location>
</feature>
<evidence type="ECO:0000256" key="16">
    <source>
        <dbReference type="ARBA" id="ARBA00045018"/>
    </source>
</evidence>
<dbReference type="Pfam" id="PF07690">
    <property type="entry name" value="MFS_1"/>
    <property type="match status" value="1"/>
</dbReference>
<feature type="transmembrane region" description="Helical" evidence="19">
    <location>
        <begin position="173"/>
        <end position="194"/>
    </location>
</feature>
<organism evidence="21 22">
    <name type="scientific">Clytia hemisphaerica</name>
    <dbReference type="NCBI Taxonomy" id="252671"/>
    <lineage>
        <taxon>Eukaryota</taxon>
        <taxon>Metazoa</taxon>
        <taxon>Cnidaria</taxon>
        <taxon>Hydrozoa</taxon>
        <taxon>Hydroidolina</taxon>
        <taxon>Leptothecata</taxon>
        <taxon>Obeliida</taxon>
        <taxon>Clytiidae</taxon>
        <taxon>Clytia</taxon>
    </lineage>
</organism>
<comment type="catalytic activity">
    <reaction evidence="9">
        <text>L-arginyl-L-alpha-amino acid(out) = L-arginyl-L-alpha-amino acid(in)</text>
        <dbReference type="Rhea" id="RHEA:79371"/>
        <dbReference type="ChEBI" id="CHEBI:84315"/>
    </reaction>
</comment>
<evidence type="ECO:0000256" key="14">
    <source>
        <dbReference type="ARBA" id="ARBA00044924"/>
    </source>
</evidence>
<reference evidence="21" key="1">
    <citation type="submission" date="2021-01" db="UniProtKB">
        <authorList>
            <consortium name="EnsemblMetazoa"/>
        </authorList>
    </citation>
    <scope>IDENTIFICATION</scope>
</reference>